<keyword evidence="3" id="KW-1185">Reference proteome</keyword>
<feature type="transmembrane region" description="Helical" evidence="1">
    <location>
        <begin position="6"/>
        <end position="25"/>
    </location>
</feature>
<dbReference type="Proteomes" id="UP001610100">
    <property type="component" value="Unassembled WGS sequence"/>
</dbReference>
<evidence type="ECO:0000313" key="3">
    <source>
        <dbReference type="Proteomes" id="UP001610100"/>
    </source>
</evidence>
<reference evidence="2 3" key="1">
    <citation type="submission" date="2024-02" db="EMBL/GenBank/DDBJ databases">
        <title>A Gaetbulibacter species isolated from tidal flats and genomic insights of their niches.</title>
        <authorList>
            <person name="Ye Y."/>
        </authorList>
    </citation>
    <scope>NUCLEOTIDE SEQUENCE [LARGE SCALE GENOMIC DNA]</scope>
    <source>
        <strain evidence="2 3">KYW382</strain>
    </source>
</reference>
<keyword evidence="1" id="KW-0472">Membrane</keyword>
<proteinExistence type="predicted"/>
<feature type="transmembrane region" description="Helical" evidence="1">
    <location>
        <begin position="32"/>
        <end position="50"/>
    </location>
</feature>
<keyword evidence="1" id="KW-0812">Transmembrane</keyword>
<dbReference type="RefSeq" id="WP_344741072.1">
    <property type="nucleotide sequence ID" value="NZ_BAABAY010000002.1"/>
</dbReference>
<sequence length="80" mass="8864">MDLMGISLVDWLGYAATATVLISFLMPSEQKLRLVNAFGCLLFVAYGVVLTPVSKPIIITNVAILLINGYYLVKKRKINF</sequence>
<evidence type="ECO:0000313" key="2">
    <source>
        <dbReference type="EMBL" id="MFH6771862.1"/>
    </source>
</evidence>
<dbReference type="EMBL" id="JBAWKB010000002">
    <property type="protein sequence ID" value="MFH6771862.1"/>
    <property type="molecule type" value="Genomic_DNA"/>
</dbReference>
<protein>
    <submittedName>
        <fullName evidence="2">Uroporphyrinogen decarboxylase</fullName>
    </submittedName>
</protein>
<accession>A0ABW7MYG7</accession>
<feature type="transmembrane region" description="Helical" evidence="1">
    <location>
        <begin position="56"/>
        <end position="73"/>
    </location>
</feature>
<name>A0ABW7MYG7_9FLAO</name>
<gene>
    <name evidence="2" type="ORF">V8G58_07930</name>
</gene>
<evidence type="ECO:0000256" key="1">
    <source>
        <dbReference type="SAM" id="Phobius"/>
    </source>
</evidence>
<keyword evidence="1" id="KW-1133">Transmembrane helix</keyword>
<organism evidence="2 3">
    <name type="scientific">Gaetbulibacter aestuarii</name>
    <dbReference type="NCBI Taxonomy" id="1502358"/>
    <lineage>
        <taxon>Bacteria</taxon>
        <taxon>Pseudomonadati</taxon>
        <taxon>Bacteroidota</taxon>
        <taxon>Flavobacteriia</taxon>
        <taxon>Flavobacteriales</taxon>
        <taxon>Flavobacteriaceae</taxon>
        <taxon>Gaetbulibacter</taxon>
    </lineage>
</organism>
<comment type="caution">
    <text evidence="2">The sequence shown here is derived from an EMBL/GenBank/DDBJ whole genome shotgun (WGS) entry which is preliminary data.</text>
</comment>